<evidence type="ECO:0000256" key="4">
    <source>
        <dbReference type="ARBA" id="ARBA00022737"/>
    </source>
</evidence>
<evidence type="ECO:0000313" key="8">
    <source>
        <dbReference type="EnsemblMetazoa" id="XP_038046248.1"/>
    </source>
</evidence>
<keyword evidence="4" id="KW-0677">Repeat</keyword>
<comment type="cofactor">
    <cofactor evidence="1">
        <name>Fe cation</name>
        <dbReference type="ChEBI" id="CHEBI:24875"/>
    </cofactor>
</comment>
<evidence type="ECO:0000256" key="2">
    <source>
        <dbReference type="ARBA" id="ARBA00005877"/>
    </source>
</evidence>
<reference evidence="8" key="1">
    <citation type="submission" date="2022-11" db="UniProtKB">
        <authorList>
            <consortium name="EnsemblMetazoa"/>
        </authorList>
    </citation>
    <scope>IDENTIFICATION</scope>
</reference>
<protein>
    <recommendedName>
        <fullName evidence="7">VOC domain-containing protein</fullName>
    </recommendedName>
</protein>
<dbReference type="InterPro" id="IPR029068">
    <property type="entry name" value="Glyas_Bleomycin-R_OHBP_Dase"/>
</dbReference>
<dbReference type="PROSITE" id="PS51819">
    <property type="entry name" value="VOC"/>
    <property type="match status" value="1"/>
</dbReference>
<dbReference type="RefSeq" id="XP_038046247.1">
    <property type="nucleotide sequence ID" value="XM_038190319.1"/>
</dbReference>
<evidence type="ECO:0000256" key="5">
    <source>
        <dbReference type="ARBA" id="ARBA00023004"/>
    </source>
</evidence>
<evidence type="ECO:0000259" key="7">
    <source>
        <dbReference type="PROSITE" id="PS51819"/>
    </source>
</evidence>
<dbReference type="GO" id="GO:0009072">
    <property type="term" value="P:aromatic amino acid metabolic process"/>
    <property type="evidence" value="ECO:0007669"/>
    <property type="project" value="InterPro"/>
</dbReference>
<dbReference type="InterPro" id="IPR041736">
    <property type="entry name" value="4OHPhenylPyrv_dOase_N"/>
</dbReference>
<dbReference type="Pfam" id="PF00903">
    <property type="entry name" value="Glyoxalase"/>
    <property type="match status" value="1"/>
</dbReference>
<dbReference type="RefSeq" id="XP_038046248.1">
    <property type="nucleotide sequence ID" value="XM_038190320.1"/>
</dbReference>
<dbReference type="GO" id="GO:0046872">
    <property type="term" value="F:metal ion binding"/>
    <property type="evidence" value="ECO:0007669"/>
    <property type="project" value="UniProtKB-KW"/>
</dbReference>
<dbReference type="AlphaFoldDB" id="A0A913Z339"/>
<dbReference type="Gene3D" id="3.10.180.10">
    <property type="entry name" value="2,3-Dihydroxybiphenyl 1,2-Dioxygenase, domain 1"/>
    <property type="match status" value="2"/>
</dbReference>
<evidence type="ECO:0000256" key="6">
    <source>
        <dbReference type="SAM" id="MobiDB-lite"/>
    </source>
</evidence>
<dbReference type="PANTHER" id="PTHR11959:SF10">
    <property type="entry name" value="4-HYDROXYPHENYLPYRUVATE DIOXYGENASE-LIKE PROTEIN"/>
    <property type="match status" value="1"/>
</dbReference>
<dbReference type="InterPro" id="IPR041735">
    <property type="entry name" value="4OHPhenylPyrv_dOase_C"/>
</dbReference>
<dbReference type="InterPro" id="IPR004360">
    <property type="entry name" value="Glyas_Fos-R_dOase_dom"/>
</dbReference>
<dbReference type="InterPro" id="IPR005956">
    <property type="entry name" value="4OHPhenylPyrv_dOase"/>
</dbReference>
<dbReference type="OMA" id="ILNTEHY"/>
<dbReference type="CDD" id="cd07250">
    <property type="entry name" value="HPPD_C_like"/>
    <property type="match status" value="1"/>
</dbReference>
<dbReference type="Proteomes" id="UP000887568">
    <property type="component" value="Unplaced"/>
</dbReference>
<sequence length="489" mass="53730">MAHIHHVQIFVKNGTKYLQKFTRNANFRLFATRKTANLRQWAVQSGSIVFVITDMADTALTEDSLAASDNDADVKSNRQETETRSQAELKRPEPVHLSAIPDECFLEPSKLLKISETSRTAYPPNEHRDTVFNVAFEVRDVAETLARAASNGAKVLCQPAVISDPTNGGHVTIAAVQSCIGNVVHTLIDSSPYNGVFLPGFVAAGDRSNLIGGSIGNNSKATHNTSLVNGGPPMCLMSHIDHVTFACPIGSSSEALEFYEKCFGMKRFLLMSEESESEGFVVQGKNVGLRMKAMEYWHCAETGLTLPAGQEKGEDASKPRPPKAKFVIAEALPGQGPNQVDRFLEQHGGAGIQHIGLHTPNILQAVSSLRQAGLDFIEPPPAYYTQVGKLTEISRIRDDVDLLQRMGILLDEETCCNDDVEGNSVKDGHKIQDGKTHCKYLMQTFTKPIFERDTFFLEFIQRHGATGFGAGNIRALWRAVQSYMSYDDL</sequence>
<dbReference type="InterPro" id="IPR037523">
    <property type="entry name" value="VOC_core"/>
</dbReference>
<dbReference type="OrthoDB" id="414569at2759"/>
<evidence type="ECO:0000313" key="9">
    <source>
        <dbReference type="Proteomes" id="UP000887568"/>
    </source>
</evidence>
<dbReference type="GeneID" id="119720589"/>
<organism evidence="8 9">
    <name type="scientific">Patiria miniata</name>
    <name type="common">Bat star</name>
    <name type="synonym">Asterina miniata</name>
    <dbReference type="NCBI Taxonomy" id="46514"/>
    <lineage>
        <taxon>Eukaryota</taxon>
        <taxon>Metazoa</taxon>
        <taxon>Echinodermata</taxon>
        <taxon>Eleutherozoa</taxon>
        <taxon>Asterozoa</taxon>
        <taxon>Asteroidea</taxon>
        <taxon>Valvatacea</taxon>
        <taxon>Valvatida</taxon>
        <taxon>Asterinidae</taxon>
        <taxon>Patiria</taxon>
    </lineage>
</organism>
<feature type="domain" description="VOC" evidence="7">
    <location>
        <begin position="239"/>
        <end position="409"/>
    </location>
</feature>
<proteinExistence type="inferred from homology"/>
<evidence type="ECO:0000256" key="1">
    <source>
        <dbReference type="ARBA" id="ARBA00001962"/>
    </source>
</evidence>
<accession>A0A913Z339</accession>
<dbReference type="EnsemblMetazoa" id="XM_038190319.1">
    <property type="protein sequence ID" value="XP_038046247.1"/>
    <property type="gene ID" value="LOC119720589"/>
</dbReference>
<name>A0A913Z339_PATMI</name>
<keyword evidence="9" id="KW-1185">Reference proteome</keyword>
<dbReference type="CDD" id="cd08342">
    <property type="entry name" value="HPPD_N_like"/>
    <property type="match status" value="1"/>
</dbReference>
<keyword evidence="5" id="KW-0408">Iron</keyword>
<comment type="similarity">
    <text evidence="2">Belongs to the 4HPPD family.</text>
</comment>
<evidence type="ECO:0000256" key="3">
    <source>
        <dbReference type="ARBA" id="ARBA00022723"/>
    </source>
</evidence>
<dbReference type="GO" id="GO:0003868">
    <property type="term" value="F:4-hydroxyphenylpyruvate dioxygenase activity"/>
    <property type="evidence" value="ECO:0007669"/>
    <property type="project" value="InterPro"/>
</dbReference>
<keyword evidence="3" id="KW-0479">Metal-binding</keyword>
<dbReference type="SUPFAM" id="SSF54593">
    <property type="entry name" value="Glyoxalase/Bleomycin resistance protein/Dihydroxybiphenyl dioxygenase"/>
    <property type="match status" value="1"/>
</dbReference>
<feature type="region of interest" description="Disordered" evidence="6">
    <location>
        <begin position="70"/>
        <end position="92"/>
    </location>
</feature>
<dbReference type="PANTHER" id="PTHR11959">
    <property type="entry name" value="4-HYDROXYPHENYLPYRUVATE DIOXYGENASE"/>
    <property type="match status" value="1"/>
</dbReference>
<feature type="compositionally biased region" description="Basic and acidic residues" evidence="6">
    <location>
        <begin position="72"/>
        <end position="92"/>
    </location>
</feature>
<dbReference type="EnsemblMetazoa" id="XM_038190320.1">
    <property type="protein sequence ID" value="XP_038046248.1"/>
    <property type="gene ID" value="LOC119720589"/>
</dbReference>